<sequence>MFEKELICPYCMEKITVLLDMGNNEFTESIEDCEVCCRPIELKYSFENEELISFIYKKIEGNEF</sequence>
<dbReference type="Proteomes" id="UP000290172">
    <property type="component" value="Unassembled WGS sequence"/>
</dbReference>
<organism evidence="1 2">
    <name type="scientific">Halarcobacter ebronensis</name>
    <dbReference type="NCBI Taxonomy" id="1462615"/>
    <lineage>
        <taxon>Bacteria</taxon>
        <taxon>Pseudomonadati</taxon>
        <taxon>Campylobacterota</taxon>
        <taxon>Epsilonproteobacteria</taxon>
        <taxon>Campylobacterales</taxon>
        <taxon>Arcobacteraceae</taxon>
        <taxon>Halarcobacter</taxon>
    </lineage>
</organism>
<evidence type="ECO:0000313" key="2">
    <source>
        <dbReference type="Proteomes" id="UP000290172"/>
    </source>
</evidence>
<evidence type="ECO:0008006" key="3">
    <source>
        <dbReference type="Google" id="ProtNLM"/>
    </source>
</evidence>
<gene>
    <name evidence="1" type="ORF">CRV08_07815</name>
</gene>
<comment type="caution">
    <text evidence="1">The sequence shown here is derived from an EMBL/GenBank/DDBJ whole genome shotgun (WGS) entry which is preliminary data.</text>
</comment>
<proteinExistence type="predicted"/>
<reference evidence="1 2" key="1">
    <citation type="submission" date="2017-10" db="EMBL/GenBank/DDBJ databases">
        <title>Genomics of the genus Arcobacter.</title>
        <authorList>
            <person name="Perez-Cataluna A."/>
            <person name="Figueras M.J."/>
        </authorList>
    </citation>
    <scope>NUCLEOTIDE SEQUENCE [LARGE SCALE GENOMIC DNA]</scope>
    <source>
        <strain evidence="1 2">CECT 8993</strain>
    </source>
</reference>
<dbReference type="RefSeq" id="WP_128980822.1">
    <property type="nucleotide sequence ID" value="NZ_PDKJ01000006.1"/>
</dbReference>
<name>A0A4Q0YDR7_9BACT</name>
<dbReference type="Pfam" id="PF14255">
    <property type="entry name" value="Zn_ribbon_21"/>
    <property type="match status" value="1"/>
</dbReference>
<dbReference type="InterPro" id="IPR025990">
    <property type="entry name" value="zinc_ribbon_bacterial"/>
</dbReference>
<protein>
    <recommendedName>
        <fullName evidence="3">CPXCG motif-containing cysteine-rich protein</fullName>
    </recommendedName>
</protein>
<dbReference type="AlphaFoldDB" id="A0A4Q0YDR7"/>
<dbReference type="EMBL" id="PDKJ01000006">
    <property type="protein sequence ID" value="RXJ68155.1"/>
    <property type="molecule type" value="Genomic_DNA"/>
</dbReference>
<accession>A0A4Q0YDR7</accession>
<evidence type="ECO:0000313" key="1">
    <source>
        <dbReference type="EMBL" id="RXJ68155.1"/>
    </source>
</evidence>